<dbReference type="AlphaFoldDB" id="A0A2W7IDM8"/>
<dbReference type="Proteomes" id="UP000249688">
    <property type="component" value="Unassembled WGS sequence"/>
</dbReference>
<evidence type="ECO:0000313" key="2">
    <source>
        <dbReference type="EMBL" id="PZW43145.1"/>
    </source>
</evidence>
<comment type="caution">
    <text evidence="2">The sequence shown here is derived from an EMBL/GenBank/DDBJ whole genome shotgun (WGS) entry which is preliminary data.</text>
</comment>
<sequence>MTKIIPPPTPPDSMHDLIVDVTSLKEVMELSIKSDAIDVGKWVSWKRHLLKYNELARIYRDHSGERIPVFGGEEKEIPPNWIGQKEIFEKTYASTVELYGKLTRRKPTPAIAGLENLLHPVIQQVSMKHYNNGDFRNSVVDAITSLFDKIRERTDLKTDGPILCDSVFPIDKALLIFSEIDSESGRNDQIGHMEILKGFYRGGRNAHSHSLIHNLDAIKAAQYLVLASLLMRRLIDAVPRPPK</sequence>
<dbReference type="InterPro" id="IPR012654">
    <property type="entry name" value="CHP02391"/>
</dbReference>
<reference evidence="2 3" key="1">
    <citation type="submission" date="2018-06" db="EMBL/GenBank/DDBJ databases">
        <title>Genomic Encyclopedia of Archaeal and Bacterial Type Strains, Phase II (KMG-II): from individual species to whole genera.</title>
        <authorList>
            <person name="Goeker M."/>
        </authorList>
    </citation>
    <scope>NUCLEOTIDE SEQUENCE [LARGE SCALE GENOMIC DNA]</scope>
    <source>
        <strain evidence="2 3">DSM 24525</strain>
    </source>
</reference>
<keyword evidence="3" id="KW-1185">Reference proteome</keyword>
<accession>A0A2W7IDM8</accession>
<gene>
    <name evidence="2" type="ORF">C8P66_11666</name>
</gene>
<evidence type="ECO:0000313" key="3">
    <source>
        <dbReference type="Proteomes" id="UP000249688"/>
    </source>
</evidence>
<dbReference type="Pfam" id="PF09509">
    <property type="entry name" value="Hypoth_Ymh"/>
    <property type="match status" value="1"/>
</dbReference>
<organism evidence="2 3">
    <name type="scientific">Humitalea rosea</name>
    <dbReference type="NCBI Taxonomy" id="990373"/>
    <lineage>
        <taxon>Bacteria</taxon>
        <taxon>Pseudomonadati</taxon>
        <taxon>Pseudomonadota</taxon>
        <taxon>Alphaproteobacteria</taxon>
        <taxon>Acetobacterales</taxon>
        <taxon>Roseomonadaceae</taxon>
        <taxon>Humitalea</taxon>
    </lineage>
</organism>
<dbReference type="NCBIfam" id="TIGR02391">
    <property type="entry name" value="hypoth_ymh"/>
    <property type="match status" value="1"/>
</dbReference>
<feature type="domain" description="Conserved hypothetical protein CHP02391" evidence="1">
    <location>
        <begin position="118"/>
        <end position="234"/>
    </location>
</feature>
<protein>
    <submittedName>
        <fullName evidence="2">Uncharacterized protein (TIGR02391 family)</fullName>
    </submittedName>
</protein>
<proteinExistence type="predicted"/>
<name>A0A2W7IDM8_9PROT</name>
<evidence type="ECO:0000259" key="1">
    <source>
        <dbReference type="Pfam" id="PF09509"/>
    </source>
</evidence>
<dbReference type="EMBL" id="QKYU01000016">
    <property type="protein sequence ID" value="PZW43145.1"/>
    <property type="molecule type" value="Genomic_DNA"/>
</dbReference>